<reference evidence="2 3" key="1">
    <citation type="submission" date="2024-05" db="EMBL/GenBank/DDBJ databases">
        <title>Culex pipiens pipiens assembly and annotation.</title>
        <authorList>
            <person name="Alout H."/>
            <person name="Durand T."/>
        </authorList>
    </citation>
    <scope>NUCLEOTIDE SEQUENCE [LARGE SCALE GENOMIC DNA]</scope>
    <source>
        <strain evidence="2">HA-2024</strain>
        <tissue evidence="2">Whole body</tissue>
    </source>
</reference>
<dbReference type="Proteomes" id="UP001562425">
    <property type="component" value="Unassembled WGS sequence"/>
</dbReference>
<keyword evidence="3" id="KW-1185">Reference proteome</keyword>
<protein>
    <submittedName>
        <fullName evidence="2">Uncharacterized protein</fullName>
    </submittedName>
</protein>
<gene>
    <name evidence="2" type="ORF">pipiens_017977</name>
</gene>
<organism evidence="2 3">
    <name type="scientific">Culex pipiens pipiens</name>
    <name type="common">Northern house mosquito</name>
    <dbReference type="NCBI Taxonomy" id="38569"/>
    <lineage>
        <taxon>Eukaryota</taxon>
        <taxon>Metazoa</taxon>
        <taxon>Ecdysozoa</taxon>
        <taxon>Arthropoda</taxon>
        <taxon>Hexapoda</taxon>
        <taxon>Insecta</taxon>
        <taxon>Pterygota</taxon>
        <taxon>Neoptera</taxon>
        <taxon>Endopterygota</taxon>
        <taxon>Diptera</taxon>
        <taxon>Nematocera</taxon>
        <taxon>Culicoidea</taxon>
        <taxon>Culicidae</taxon>
        <taxon>Culicinae</taxon>
        <taxon>Culicini</taxon>
        <taxon>Culex</taxon>
        <taxon>Culex</taxon>
    </lineage>
</organism>
<sequence length="146" mass="15175">MKAFLVVAFCVCLLTATTASPAPQLSTALSTLQSVTSSLQTTITNLLTQIQTAWRAMPDRCRRFGSDPAQSTVTGLSARSSRPERCFDDLISQLTAATSNLNTVASSLTTQVNALLTQLSGVLTGLLGTVTGTLTGLPTLLTGLLG</sequence>
<dbReference type="EMBL" id="JBEHCU010013173">
    <property type="protein sequence ID" value="KAL1374634.1"/>
    <property type="molecule type" value="Genomic_DNA"/>
</dbReference>
<feature type="signal peptide" evidence="1">
    <location>
        <begin position="1"/>
        <end position="19"/>
    </location>
</feature>
<accession>A0ABD1CF55</accession>
<dbReference type="AlphaFoldDB" id="A0ABD1CF55"/>
<evidence type="ECO:0000313" key="2">
    <source>
        <dbReference type="EMBL" id="KAL1374634.1"/>
    </source>
</evidence>
<keyword evidence="1" id="KW-0732">Signal</keyword>
<evidence type="ECO:0000256" key="1">
    <source>
        <dbReference type="SAM" id="SignalP"/>
    </source>
</evidence>
<comment type="caution">
    <text evidence="2">The sequence shown here is derived from an EMBL/GenBank/DDBJ whole genome shotgun (WGS) entry which is preliminary data.</text>
</comment>
<evidence type="ECO:0000313" key="3">
    <source>
        <dbReference type="Proteomes" id="UP001562425"/>
    </source>
</evidence>
<proteinExistence type="predicted"/>
<feature type="chain" id="PRO_5044742961" evidence="1">
    <location>
        <begin position="20"/>
        <end position="146"/>
    </location>
</feature>
<name>A0ABD1CF55_CULPP</name>